<dbReference type="RefSeq" id="WP_343964339.1">
    <property type="nucleotide sequence ID" value="NZ_BAAAGK010000023.1"/>
</dbReference>
<keyword evidence="3" id="KW-1185">Reference proteome</keyword>
<comment type="caution">
    <text evidence="2">The sequence shown here is derived from an EMBL/GenBank/DDBJ whole genome shotgun (WGS) entry which is preliminary data.</text>
</comment>
<evidence type="ECO:0000259" key="1">
    <source>
        <dbReference type="Pfam" id="PF21986"/>
    </source>
</evidence>
<dbReference type="SUPFAM" id="SSF110857">
    <property type="entry name" value="Gamma-glutamyl cyclotransferase-like"/>
    <property type="match status" value="1"/>
</dbReference>
<protein>
    <submittedName>
        <fullName evidence="2">Gamma-glutamylcyclotransferase</fullName>
    </submittedName>
</protein>
<dbReference type="Pfam" id="PF21986">
    <property type="entry name" value="AH_C"/>
    <property type="match status" value="1"/>
</dbReference>
<dbReference type="InterPro" id="IPR036568">
    <property type="entry name" value="GGCT-like_sf"/>
</dbReference>
<dbReference type="CDD" id="cd06661">
    <property type="entry name" value="GGCT_like"/>
    <property type="match status" value="1"/>
</dbReference>
<reference evidence="3" key="1">
    <citation type="journal article" date="2019" name="Int. J. Syst. Evol. Microbiol.">
        <title>The Global Catalogue of Microorganisms (GCM) 10K type strain sequencing project: providing services to taxonomists for standard genome sequencing and annotation.</title>
        <authorList>
            <consortium name="The Broad Institute Genomics Platform"/>
            <consortium name="The Broad Institute Genome Sequencing Center for Infectious Disease"/>
            <person name="Wu L."/>
            <person name="Ma J."/>
        </authorList>
    </citation>
    <scope>NUCLEOTIDE SEQUENCE [LARGE SCALE GENOMIC DNA]</scope>
    <source>
        <strain evidence="3">JCM 10083</strain>
    </source>
</reference>
<dbReference type="InterPro" id="IPR053844">
    <property type="entry name" value="AH_C"/>
</dbReference>
<feature type="domain" description="Allophanate hydrolase C-terminal" evidence="1">
    <location>
        <begin position="5"/>
        <end position="125"/>
    </location>
</feature>
<dbReference type="EMBL" id="JBHTEE010000001">
    <property type="protein sequence ID" value="MFC7602270.1"/>
    <property type="molecule type" value="Genomic_DNA"/>
</dbReference>
<dbReference type="InterPro" id="IPR013024">
    <property type="entry name" value="GGCT-like"/>
</dbReference>
<dbReference type="Proteomes" id="UP001596514">
    <property type="component" value="Unassembled WGS sequence"/>
</dbReference>
<organism evidence="2 3">
    <name type="scientific">Streptosporangium amethystogenes subsp. fukuiense</name>
    <dbReference type="NCBI Taxonomy" id="698418"/>
    <lineage>
        <taxon>Bacteria</taxon>
        <taxon>Bacillati</taxon>
        <taxon>Actinomycetota</taxon>
        <taxon>Actinomycetes</taxon>
        <taxon>Streptosporangiales</taxon>
        <taxon>Streptosporangiaceae</taxon>
        <taxon>Streptosporangium</taxon>
    </lineage>
</organism>
<dbReference type="Gene3D" id="3.10.490.10">
    <property type="entry name" value="Gamma-glutamyl cyclotransferase-like"/>
    <property type="match status" value="1"/>
</dbReference>
<sequence>MENLRMFVNGQAMSGGSLNTALSGAVFVGPVETAPRYRFYSVRDEFPGLYPVTSDGHAVPGELYEVSYRILREHLLPNEPEELELSVIELSDGSGSLSMRMRDGSLTLPGVTDISTAGGWRAYLASGRTQGAIG</sequence>
<name>A0ABW2T1T5_9ACTN</name>
<proteinExistence type="predicted"/>
<evidence type="ECO:0000313" key="3">
    <source>
        <dbReference type="Proteomes" id="UP001596514"/>
    </source>
</evidence>
<gene>
    <name evidence="2" type="ORF">ACFQVD_19405</name>
</gene>
<accession>A0ABW2T1T5</accession>
<evidence type="ECO:0000313" key="2">
    <source>
        <dbReference type="EMBL" id="MFC7602270.1"/>
    </source>
</evidence>